<sequence>MAKTILVVDDSTSLRLVVKMTLEGAGYHVIEAADGQQALALLDGRKIHLVLSDLNMPVMNGLSLLAQIKQHPDYRFTPVIMLTTETAEHLRQQGRECGSCAWVVKPFEPPQLLDAIARLILP</sequence>
<name>A0A454JDD7_9NEIS</name>
<dbReference type="Proteomes" id="UP000274139">
    <property type="component" value="Unassembled WGS sequence"/>
</dbReference>
<dbReference type="EMBL" id="RFAR01000113">
    <property type="protein sequence ID" value="RMC91493.1"/>
    <property type="molecule type" value="Genomic_DNA"/>
</dbReference>
<dbReference type="RefSeq" id="WP_103526299.1">
    <property type="nucleotide sequence ID" value="NZ_JAIZDC010000004.1"/>
</dbReference>
<dbReference type="PANTHER" id="PTHR44591">
    <property type="entry name" value="STRESS RESPONSE REGULATOR PROTEIN 1"/>
    <property type="match status" value="1"/>
</dbReference>
<dbReference type="InterPro" id="IPR001789">
    <property type="entry name" value="Sig_transdc_resp-reg_receiver"/>
</dbReference>
<feature type="domain" description="Response regulatory" evidence="3">
    <location>
        <begin position="4"/>
        <end position="120"/>
    </location>
</feature>
<accession>A0A454JDD7</accession>
<dbReference type="PANTHER" id="PTHR44591:SF25">
    <property type="entry name" value="CHEMOTAXIS TWO-COMPONENT RESPONSE REGULATOR"/>
    <property type="match status" value="1"/>
</dbReference>
<keyword evidence="5" id="KW-1185">Reference proteome</keyword>
<evidence type="ECO:0000313" key="5">
    <source>
        <dbReference type="Proteomes" id="UP000274139"/>
    </source>
</evidence>
<dbReference type="SUPFAM" id="SSF52172">
    <property type="entry name" value="CheY-like"/>
    <property type="match status" value="1"/>
</dbReference>
<dbReference type="OrthoDB" id="9801101at2"/>
<evidence type="ECO:0000256" key="1">
    <source>
        <dbReference type="ARBA" id="ARBA00022553"/>
    </source>
</evidence>
<feature type="modified residue" description="4-aspartylphosphate" evidence="2">
    <location>
        <position position="53"/>
    </location>
</feature>
<dbReference type="Pfam" id="PF00072">
    <property type="entry name" value="Response_reg"/>
    <property type="match status" value="1"/>
</dbReference>
<protein>
    <submittedName>
        <fullName evidence="4">Response regulator</fullName>
    </submittedName>
</protein>
<dbReference type="PROSITE" id="PS50110">
    <property type="entry name" value="RESPONSE_REGULATORY"/>
    <property type="match status" value="1"/>
</dbReference>
<dbReference type="AlphaFoldDB" id="A0A454JDD7"/>
<dbReference type="GO" id="GO:0000160">
    <property type="term" value="P:phosphorelay signal transduction system"/>
    <property type="evidence" value="ECO:0007669"/>
    <property type="project" value="InterPro"/>
</dbReference>
<gene>
    <name evidence="4" type="ORF">EAY64_19090</name>
</gene>
<organism evidence="4 5">
    <name type="scientific">Aquitalea palustris</name>
    <dbReference type="NCBI Taxonomy" id="2480983"/>
    <lineage>
        <taxon>Bacteria</taxon>
        <taxon>Pseudomonadati</taxon>
        <taxon>Pseudomonadota</taxon>
        <taxon>Betaproteobacteria</taxon>
        <taxon>Neisseriales</taxon>
        <taxon>Chromobacteriaceae</taxon>
        <taxon>Aquitalea</taxon>
    </lineage>
</organism>
<keyword evidence="1 2" id="KW-0597">Phosphoprotein</keyword>
<proteinExistence type="predicted"/>
<evidence type="ECO:0000259" key="3">
    <source>
        <dbReference type="PROSITE" id="PS50110"/>
    </source>
</evidence>
<comment type="caution">
    <text evidence="4">The sequence shown here is derived from an EMBL/GenBank/DDBJ whole genome shotgun (WGS) entry which is preliminary data.</text>
</comment>
<dbReference type="InterPro" id="IPR050595">
    <property type="entry name" value="Bact_response_regulator"/>
</dbReference>
<evidence type="ECO:0000313" key="4">
    <source>
        <dbReference type="EMBL" id="RMC91493.1"/>
    </source>
</evidence>
<dbReference type="Gene3D" id="3.40.50.2300">
    <property type="match status" value="1"/>
</dbReference>
<evidence type="ECO:0000256" key="2">
    <source>
        <dbReference type="PROSITE-ProRule" id="PRU00169"/>
    </source>
</evidence>
<dbReference type="InterPro" id="IPR011006">
    <property type="entry name" value="CheY-like_superfamily"/>
</dbReference>
<reference evidence="4 5" key="1">
    <citation type="submission" date="2018-10" db="EMBL/GenBank/DDBJ databases">
        <title>Draft genome sequence of Aquitalea MWU14-2217 isolated from a wild cranberry bog in Provincetown, Massachusetts.</title>
        <authorList>
            <person name="Ebadzadsahrai G."/>
            <person name="Soby S."/>
        </authorList>
    </citation>
    <scope>NUCLEOTIDE SEQUENCE [LARGE SCALE GENOMIC DNA]</scope>
    <source>
        <strain evidence="4 5">MWU14-2217</strain>
    </source>
</reference>
<dbReference type="SMART" id="SM00448">
    <property type="entry name" value="REC"/>
    <property type="match status" value="1"/>
</dbReference>